<comment type="function">
    <text evidence="9">Acts as an acyl-protein thioesterase that hydrolyzes fatty acids from acylated residues in proteins. Regulates the mitochondrial S-depalmitoylation of the nucleophilic active site residue of peroxiredoxin-5/PRDX5, a key antioxidant protein, therefore modulating mitochondrial antioxidant ability. Also catalyzes the deglucuronidation of mycophenolic acid acyl-glucuronide, an active metabolite of the immunosuppressant drug mycophenolate.</text>
</comment>
<name>V5SAZ1_9HYPH</name>
<keyword evidence="14" id="KW-1185">Reference proteome</keyword>
<evidence type="ECO:0000256" key="8">
    <source>
        <dbReference type="ARBA" id="ARBA00042704"/>
    </source>
</evidence>
<gene>
    <name evidence="13" type="ORF">W911_03055</name>
</gene>
<evidence type="ECO:0000256" key="11">
    <source>
        <dbReference type="ARBA" id="ARBA00047972"/>
    </source>
</evidence>
<organism evidence="13 14">
    <name type="scientific">Hyphomicrobium nitrativorans NL23</name>
    <dbReference type="NCBI Taxonomy" id="1029756"/>
    <lineage>
        <taxon>Bacteria</taxon>
        <taxon>Pseudomonadati</taxon>
        <taxon>Pseudomonadota</taxon>
        <taxon>Alphaproteobacteria</taxon>
        <taxon>Hyphomicrobiales</taxon>
        <taxon>Hyphomicrobiaceae</taxon>
        <taxon>Hyphomicrobium</taxon>
    </lineage>
</organism>
<comment type="catalytic activity">
    <reaction evidence="10">
        <text>S-hexadecanoyl-L-cysteinyl-[protein] + H2O = L-cysteinyl-[protein] + hexadecanoate + H(+)</text>
        <dbReference type="Rhea" id="RHEA:19233"/>
        <dbReference type="Rhea" id="RHEA-COMP:10131"/>
        <dbReference type="Rhea" id="RHEA-COMP:11032"/>
        <dbReference type="ChEBI" id="CHEBI:7896"/>
        <dbReference type="ChEBI" id="CHEBI:15377"/>
        <dbReference type="ChEBI" id="CHEBI:15378"/>
        <dbReference type="ChEBI" id="CHEBI:29950"/>
        <dbReference type="ChEBI" id="CHEBI:74151"/>
        <dbReference type="EC" id="3.1.2.22"/>
    </reaction>
    <physiologicalReaction direction="left-to-right" evidence="10">
        <dbReference type="Rhea" id="RHEA:19234"/>
    </physiologicalReaction>
</comment>
<evidence type="ECO:0000259" key="12">
    <source>
        <dbReference type="Pfam" id="PF12697"/>
    </source>
</evidence>
<dbReference type="InterPro" id="IPR029058">
    <property type="entry name" value="AB_hydrolase_fold"/>
</dbReference>
<dbReference type="EC" id="3.1.2.22" evidence="1"/>
<evidence type="ECO:0000256" key="1">
    <source>
        <dbReference type="ARBA" id="ARBA00012423"/>
    </source>
</evidence>
<evidence type="ECO:0000256" key="5">
    <source>
        <dbReference type="ARBA" id="ARBA00039314"/>
    </source>
</evidence>
<dbReference type="HOGENOM" id="CLU_066961_0_0_5"/>
<dbReference type="Gene3D" id="3.40.50.1820">
    <property type="entry name" value="alpha/beta hydrolase"/>
    <property type="match status" value="1"/>
</dbReference>
<evidence type="ECO:0000256" key="10">
    <source>
        <dbReference type="ARBA" id="ARBA00047409"/>
    </source>
</evidence>
<dbReference type="SUPFAM" id="SSF53474">
    <property type="entry name" value="alpha/beta-Hydrolases"/>
    <property type="match status" value="1"/>
</dbReference>
<evidence type="ECO:0000313" key="14">
    <source>
        <dbReference type="Proteomes" id="UP000018542"/>
    </source>
</evidence>
<keyword evidence="2 13" id="KW-0378">Hydrolase</keyword>
<dbReference type="PANTHER" id="PTHR16138">
    <property type="entry name" value="MYCOPHENOLIC ACID ACYL-GLUCURONIDE ESTERASE, MITOCHONDRIAL"/>
    <property type="match status" value="1"/>
</dbReference>
<dbReference type="InterPro" id="IPR000073">
    <property type="entry name" value="AB_hydrolase_1"/>
</dbReference>
<keyword evidence="3" id="KW-0809">Transit peptide</keyword>
<reference evidence="13 14" key="1">
    <citation type="journal article" date="2014" name="Genome Announc.">
        <title>Complete Genome Sequence of Hyphomicrobium nitrativorans Strain NL23, a Denitrifying Bacterium Isolated from Biofilm of a Methanol-Fed Denitrification System Treating Seawater at the Montreal Biodome.</title>
        <authorList>
            <person name="Martineau C."/>
            <person name="Villeneuve C."/>
            <person name="Mauffrey F."/>
            <person name="Villemur R."/>
        </authorList>
    </citation>
    <scope>NUCLEOTIDE SEQUENCE [LARGE SCALE GENOMIC DNA]</scope>
    <source>
        <strain evidence="13">NL23</strain>
    </source>
</reference>
<proteinExistence type="predicted"/>
<evidence type="ECO:0000256" key="4">
    <source>
        <dbReference type="ARBA" id="ARBA00039132"/>
    </source>
</evidence>
<dbReference type="GO" id="GO:0102390">
    <property type="term" value="F:mycophenolic acid acyl-glucuronide esterase activity"/>
    <property type="evidence" value="ECO:0007669"/>
    <property type="project" value="UniProtKB-EC"/>
</dbReference>
<dbReference type="Pfam" id="PF12697">
    <property type="entry name" value="Abhydrolase_6"/>
    <property type="match status" value="1"/>
</dbReference>
<dbReference type="EMBL" id="CP006912">
    <property type="protein sequence ID" value="AHB47622.1"/>
    <property type="molecule type" value="Genomic_DNA"/>
</dbReference>
<feature type="domain" description="AB hydrolase-1" evidence="12">
    <location>
        <begin position="63"/>
        <end position="253"/>
    </location>
</feature>
<evidence type="ECO:0000256" key="2">
    <source>
        <dbReference type="ARBA" id="ARBA00022801"/>
    </source>
</evidence>
<evidence type="ECO:0000313" key="13">
    <source>
        <dbReference type="EMBL" id="AHB47622.1"/>
    </source>
</evidence>
<dbReference type="PANTHER" id="PTHR16138:SF7">
    <property type="entry name" value="PALMITOYL-PROTEIN THIOESTERASE ABHD10, MITOCHONDRIAL"/>
    <property type="match status" value="1"/>
</dbReference>
<dbReference type="KEGG" id="hni:W911_03055"/>
<dbReference type="AlphaFoldDB" id="V5SAZ1"/>
<accession>V5SAZ1</accession>
<comment type="catalytic activity">
    <reaction evidence="11">
        <text>mycophenolic acid O-acyl-beta-D-glucuronide + H2O = mycophenolate + D-glucuronate + H(+)</text>
        <dbReference type="Rhea" id="RHEA:34179"/>
        <dbReference type="ChEBI" id="CHEBI:15377"/>
        <dbReference type="ChEBI" id="CHEBI:15378"/>
        <dbReference type="ChEBI" id="CHEBI:58720"/>
        <dbReference type="ChEBI" id="CHEBI:62932"/>
        <dbReference type="ChEBI" id="CHEBI:66982"/>
        <dbReference type="EC" id="3.1.1.93"/>
    </reaction>
    <physiologicalReaction direction="left-to-right" evidence="11">
        <dbReference type="Rhea" id="RHEA:34180"/>
    </physiologicalReaction>
</comment>
<evidence type="ECO:0000256" key="7">
    <source>
        <dbReference type="ARBA" id="ARBA00042645"/>
    </source>
</evidence>
<sequence length="262" mass="29155">MAGDDVRFLNVGEGETRRRIAYLHAAPNMPEGASVLWLTGLKSDMVSTKAEALARWTAPRGLGLTRFDYSGHGRSDGAFEDATVSDWLEESVAVFREVTTGPQILVGSSTGGYLALLLLRRLVETVPEEVARVRGLVLVAPAWDLTEELMWNRYPDDVRREILEKGRWVQPSAYDPAGYVITRQFIEDGRRHLIKDAAFDPGRPVLVLQGVQDKDVPVEHARALEDVLGGDWVRICEVPDGEHRLSRPADLAKLYGLIEELV</sequence>
<dbReference type="Proteomes" id="UP000018542">
    <property type="component" value="Chromosome"/>
</dbReference>
<protein>
    <recommendedName>
        <fullName evidence="5">Palmitoyl-protein thioesterase ABHD10, mitochondrial</fullName>
        <ecNumber evidence="4">3.1.1.93</ecNumber>
        <ecNumber evidence="1">3.1.2.22</ecNumber>
    </recommendedName>
    <alternativeName>
        <fullName evidence="7">Acyl-protein thioesterase ABHD10</fullName>
    </alternativeName>
    <alternativeName>
        <fullName evidence="8">Alpha/beta hydrolase domain-containing protein 10</fullName>
    </alternativeName>
    <alternativeName>
        <fullName evidence="6">Mycophenolic acid acyl-glucuronide esterase, mitochondrial</fullName>
    </alternativeName>
</protein>
<dbReference type="EC" id="3.1.1.93" evidence="4"/>
<evidence type="ECO:0000256" key="3">
    <source>
        <dbReference type="ARBA" id="ARBA00022946"/>
    </source>
</evidence>
<dbReference type="STRING" id="1029756.W911_03055"/>
<dbReference type="OrthoDB" id="9813296at2"/>
<evidence type="ECO:0000256" key="6">
    <source>
        <dbReference type="ARBA" id="ARBA00041520"/>
    </source>
</evidence>
<dbReference type="RefSeq" id="WP_023786034.1">
    <property type="nucleotide sequence ID" value="NC_022997.1"/>
</dbReference>
<dbReference type="GO" id="GO:0008474">
    <property type="term" value="F:palmitoyl-(protein) hydrolase activity"/>
    <property type="evidence" value="ECO:0007669"/>
    <property type="project" value="UniProtKB-EC"/>
</dbReference>
<dbReference type="PATRIC" id="fig|1029756.8.peg.643"/>
<dbReference type="InterPro" id="IPR052382">
    <property type="entry name" value="ABHD10_acyl-thioesterase"/>
</dbReference>
<evidence type="ECO:0000256" key="9">
    <source>
        <dbReference type="ARBA" id="ARBA00046047"/>
    </source>
</evidence>